<organism evidence="3 4">
    <name type="scientific">Hyphobacterium vulgare</name>
    <dbReference type="NCBI Taxonomy" id="1736751"/>
    <lineage>
        <taxon>Bacteria</taxon>
        <taxon>Pseudomonadati</taxon>
        <taxon>Pseudomonadota</taxon>
        <taxon>Alphaproteobacteria</taxon>
        <taxon>Maricaulales</taxon>
        <taxon>Maricaulaceae</taxon>
        <taxon>Hyphobacterium</taxon>
    </lineage>
</organism>
<accession>A0ABV6ZZD0</accession>
<dbReference type="InterPro" id="IPR036526">
    <property type="entry name" value="C-N_Hydrolase_sf"/>
</dbReference>
<dbReference type="CDD" id="cd07572">
    <property type="entry name" value="nit"/>
    <property type="match status" value="1"/>
</dbReference>
<dbReference type="Proteomes" id="UP001595379">
    <property type="component" value="Unassembled WGS sequence"/>
</dbReference>
<dbReference type="PANTHER" id="PTHR23088:SF27">
    <property type="entry name" value="DEAMINATED GLUTATHIONE AMIDASE"/>
    <property type="match status" value="1"/>
</dbReference>
<name>A0ABV6ZZD0_9PROT</name>
<sequence>MTTLPVALVQMRSGTDPLTNIDDAARLIEQAVRGGAKLVVTPECTNLVERDPAKLFARLYAPDEDPAVMGFADIARTHGIWLLAGSFAQKIAEDRAVNRSHLFAPDGKLAATYDKIHMFDVGLGGGETYSESTNYKPGEKAVLTEAAGTKLGLTICYDVRFAYLYRKLAQAGAQLIAVPSAFTRPTGRAHWEILLRARAIETGSYILAAAQGGHHEDGRNTWGHSMIVDPWGKIVAELDHDEPGVLNAELDLDAVTDARTRIPALKHDREVTGP</sequence>
<dbReference type="Pfam" id="PF00795">
    <property type="entry name" value="CN_hydrolase"/>
    <property type="match status" value="1"/>
</dbReference>
<evidence type="ECO:0000313" key="4">
    <source>
        <dbReference type="Proteomes" id="UP001595379"/>
    </source>
</evidence>
<dbReference type="SUPFAM" id="SSF56317">
    <property type="entry name" value="Carbon-nitrogen hydrolase"/>
    <property type="match status" value="1"/>
</dbReference>
<evidence type="ECO:0000259" key="2">
    <source>
        <dbReference type="PROSITE" id="PS50263"/>
    </source>
</evidence>
<dbReference type="GO" id="GO:0016787">
    <property type="term" value="F:hydrolase activity"/>
    <property type="evidence" value="ECO:0007669"/>
    <property type="project" value="UniProtKB-KW"/>
</dbReference>
<feature type="domain" description="CN hydrolase" evidence="2">
    <location>
        <begin position="4"/>
        <end position="252"/>
    </location>
</feature>
<dbReference type="PANTHER" id="PTHR23088">
    <property type="entry name" value="NITRILASE-RELATED"/>
    <property type="match status" value="1"/>
</dbReference>
<reference evidence="4" key="1">
    <citation type="journal article" date="2019" name="Int. J. Syst. Evol. Microbiol.">
        <title>The Global Catalogue of Microorganisms (GCM) 10K type strain sequencing project: providing services to taxonomists for standard genome sequencing and annotation.</title>
        <authorList>
            <consortium name="The Broad Institute Genomics Platform"/>
            <consortium name="The Broad Institute Genome Sequencing Center for Infectious Disease"/>
            <person name="Wu L."/>
            <person name="Ma J."/>
        </authorList>
    </citation>
    <scope>NUCLEOTIDE SEQUENCE [LARGE SCALE GENOMIC DNA]</scope>
    <source>
        <strain evidence="4">KCTC 52487</strain>
    </source>
</reference>
<keyword evidence="4" id="KW-1185">Reference proteome</keyword>
<comment type="caution">
    <text evidence="3">The sequence shown here is derived from an EMBL/GenBank/DDBJ whole genome shotgun (WGS) entry which is preliminary data.</text>
</comment>
<dbReference type="Gene3D" id="3.60.110.10">
    <property type="entry name" value="Carbon-nitrogen hydrolase"/>
    <property type="match status" value="1"/>
</dbReference>
<dbReference type="InterPro" id="IPR003010">
    <property type="entry name" value="C-N_Hydrolase"/>
</dbReference>
<evidence type="ECO:0000313" key="3">
    <source>
        <dbReference type="EMBL" id="MFC2926760.1"/>
    </source>
</evidence>
<dbReference type="RefSeq" id="WP_343165778.1">
    <property type="nucleotide sequence ID" value="NZ_JBHRSV010000023.1"/>
</dbReference>
<dbReference type="EMBL" id="JBHRSV010000023">
    <property type="protein sequence ID" value="MFC2926760.1"/>
    <property type="molecule type" value="Genomic_DNA"/>
</dbReference>
<protein>
    <submittedName>
        <fullName evidence="3">Carbon-nitrogen hydrolase family protein</fullName>
    </submittedName>
</protein>
<evidence type="ECO:0000256" key="1">
    <source>
        <dbReference type="ARBA" id="ARBA00022801"/>
    </source>
</evidence>
<gene>
    <name evidence="3" type="ORF">ACFOOR_11645</name>
</gene>
<proteinExistence type="predicted"/>
<dbReference type="PROSITE" id="PS50263">
    <property type="entry name" value="CN_HYDROLASE"/>
    <property type="match status" value="1"/>
</dbReference>
<keyword evidence="1 3" id="KW-0378">Hydrolase</keyword>
<dbReference type="InterPro" id="IPR045254">
    <property type="entry name" value="Nit1/2_C-N_Hydrolase"/>
</dbReference>